<protein>
    <submittedName>
        <fullName evidence="2">Unnamed protein product</fullName>
    </submittedName>
</protein>
<evidence type="ECO:0000313" key="2">
    <source>
        <dbReference type="EMBL" id="GMF18929.1"/>
    </source>
</evidence>
<dbReference type="EMBL" id="BSXT01000144">
    <property type="protein sequence ID" value="GMF18929.1"/>
    <property type="molecule type" value="Genomic_DNA"/>
</dbReference>
<evidence type="ECO:0000313" key="3">
    <source>
        <dbReference type="Proteomes" id="UP001165121"/>
    </source>
</evidence>
<evidence type="ECO:0000259" key="1">
    <source>
        <dbReference type="Pfam" id="PF07727"/>
    </source>
</evidence>
<feature type="domain" description="Reverse transcriptase Ty1/copia-type" evidence="1">
    <location>
        <begin position="36"/>
        <end position="120"/>
    </location>
</feature>
<accession>A0A9W6TSP2</accession>
<dbReference type="AlphaFoldDB" id="A0A9W6TSP2"/>
<dbReference type="Proteomes" id="UP001165121">
    <property type="component" value="Unassembled WGS sequence"/>
</dbReference>
<keyword evidence="3" id="KW-1185">Reference proteome</keyword>
<comment type="caution">
    <text evidence="2">The sequence shown here is derived from an EMBL/GenBank/DDBJ whole genome shotgun (WGS) entry which is preliminary data.</text>
</comment>
<sequence>MDAQTSTIYKQARSSKFWPQWKAAMLAELQSLKDHKTWKFVTRADAKKNNGITCRWVFSVKKYEGGGIKRFKGRLVIHGFKQRLGVNYTESYAPVVWFETIPAAIYYDIRCGWLVLQYDV</sequence>
<dbReference type="Pfam" id="PF07727">
    <property type="entry name" value="RVT_2"/>
    <property type="match status" value="1"/>
</dbReference>
<reference evidence="2" key="1">
    <citation type="submission" date="2023-04" db="EMBL/GenBank/DDBJ databases">
        <title>Phytophthora fragariaefolia NBRC 109709.</title>
        <authorList>
            <person name="Ichikawa N."/>
            <person name="Sato H."/>
            <person name="Tonouchi N."/>
        </authorList>
    </citation>
    <scope>NUCLEOTIDE SEQUENCE</scope>
    <source>
        <strain evidence="2">NBRC 109709</strain>
    </source>
</reference>
<organism evidence="2 3">
    <name type="scientific">Phytophthora fragariaefolia</name>
    <dbReference type="NCBI Taxonomy" id="1490495"/>
    <lineage>
        <taxon>Eukaryota</taxon>
        <taxon>Sar</taxon>
        <taxon>Stramenopiles</taxon>
        <taxon>Oomycota</taxon>
        <taxon>Peronosporomycetes</taxon>
        <taxon>Peronosporales</taxon>
        <taxon>Peronosporaceae</taxon>
        <taxon>Phytophthora</taxon>
    </lineage>
</organism>
<dbReference type="InterPro" id="IPR013103">
    <property type="entry name" value="RVT_2"/>
</dbReference>
<gene>
    <name evidence="2" type="ORF">Pfra01_000181600</name>
</gene>
<proteinExistence type="predicted"/>
<dbReference type="OrthoDB" id="123925at2759"/>
<name>A0A9W6TSP2_9STRA</name>